<dbReference type="EMBL" id="JRVC01000008">
    <property type="protein sequence ID" value="KHS46753.1"/>
    <property type="molecule type" value="Genomic_DNA"/>
</dbReference>
<dbReference type="PATRIC" id="fig|48936.3.peg.1997"/>
<protein>
    <recommendedName>
        <fullName evidence="4">Methylamine utilization protein MauE</fullName>
    </recommendedName>
</protein>
<evidence type="ECO:0000256" key="4">
    <source>
        <dbReference type="ARBA" id="ARBA00019078"/>
    </source>
</evidence>
<dbReference type="STRING" id="48936.NJ75_01989"/>
<comment type="function">
    <text evidence="1">May be specifically involved in the processing, transport, and/or maturation of the MADH beta-subunit.</text>
</comment>
<proteinExistence type="predicted"/>
<keyword evidence="7 8" id="KW-0472">Membrane</keyword>
<comment type="subcellular location">
    <subcellularLocation>
        <location evidence="2">Membrane</location>
        <topology evidence="2">Multi-pass membrane protein</topology>
    </subcellularLocation>
</comment>
<accession>A0A0B8ZUD6</accession>
<keyword evidence="11" id="KW-1185">Reference proteome</keyword>
<evidence type="ECO:0000256" key="7">
    <source>
        <dbReference type="ARBA" id="ARBA00023136"/>
    </source>
</evidence>
<comment type="pathway">
    <text evidence="3">One-carbon metabolism; methylamine degradation.</text>
</comment>
<feature type="domain" description="Methylamine utilisation protein MauE" evidence="9">
    <location>
        <begin position="15"/>
        <end position="139"/>
    </location>
</feature>
<evidence type="ECO:0000256" key="2">
    <source>
        <dbReference type="ARBA" id="ARBA00004141"/>
    </source>
</evidence>
<comment type="caution">
    <text evidence="10">The sequence shown here is derived from an EMBL/GenBank/DDBJ whole genome shotgun (WGS) entry which is preliminary data.</text>
</comment>
<evidence type="ECO:0000259" key="9">
    <source>
        <dbReference type="Pfam" id="PF07291"/>
    </source>
</evidence>
<evidence type="ECO:0000256" key="1">
    <source>
        <dbReference type="ARBA" id="ARBA00003475"/>
    </source>
</evidence>
<feature type="transmembrane region" description="Helical" evidence="8">
    <location>
        <begin position="12"/>
        <end position="34"/>
    </location>
</feature>
<dbReference type="UniPathway" id="UPA00895"/>
<evidence type="ECO:0000256" key="6">
    <source>
        <dbReference type="ARBA" id="ARBA00022989"/>
    </source>
</evidence>
<evidence type="ECO:0000313" key="11">
    <source>
        <dbReference type="Proteomes" id="UP000031338"/>
    </source>
</evidence>
<dbReference type="Pfam" id="PF07291">
    <property type="entry name" value="MauE"/>
    <property type="match status" value="1"/>
</dbReference>
<dbReference type="AlphaFoldDB" id="A0A0B8ZUD6"/>
<sequence length="186" mass="19003">MITGDALSMQTAMGIAGTAGAIGVGAVFVGAGIAKLRSRRIFSGVVANYRLLPEALVPVVAATLPFAEVAVGVALICGVRLAAVPAGLLLLVFAAAMAINIGRGRSHIDCGCGRSELRQPLSRALVTRNLVLALLLVPALLPQPQFASAQWLIGLAAGTALYLITLLANTLAALAQGPLAMERNSR</sequence>
<dbReference type="InterPro" id="IPR009908">
    <property type="entry name" value="Methylamine_util_MauE"/>
</dbReference>
<evidence type="ECO:0000256" key="5">
    <source>
        <dbReference type="ARBA" id="ARBA00022692"/>
    </source>
</evidence>
<feature type="transmembrane region" description="Helical" evidence="8">
    <location>
        <begin position="55"/>
        <end position="76"/>
    </location>
</feature>
<evidence type="ECO:0000256" key="3">
    <source>
        <dbReference type="ARBA" id="ARBA00004856"/>
    </source>
</evidence>
<feature type="transmembrane region" description="Helical" evidence="8">
    <location>
        <begin position="82"/>
        <end position="101"/>
    </location>
</feature>
<feature type="transmembrane region" description="Helical" evidence="8">
    <location>
        <begin position="121"/>
        <end position="141"/>
    </location>
</feature>
<dbReference type="GO" id="GO:0030416">
    <property type="term" value="P:methylamine metabolic process"/>
    <property type="evidence" value="ECO:0007669"/>
    <property type="project" value="InterPro"/>
</dbReference>
<keyword evidence="6 8" id="KW-1133">Transmembrane helix</keyword>
<evidence type="ECO:0000313" key="10">
    <source>
        <dbReference type="EMBL" id="KHS46753.1"/>
    </source>
</evidence>
<gene>
    <name evidence="10" type="primary">mauE</name>
    <name evidence="10" type="ORF">NJ75_01989</name>
</gene>
<feature type="transmembrane region" description="Helical" evidence="8">
    <location>
        <begin position="153"/>
        <end position="175"/>
    </location>
</feature>
<dbReference type="GO" id="GO:0016020">
    <property type="term" value="C:membrane"/>
    <property type="evidence" value="ECO:0007669"/>
    <property type="project" value="UniProtKB-SubCell"/>
</dbReference>
<organism evidence="10 11">
    <name type="scientific">Novosphingobium subterraneum</name>
    <dbReference type="NCBI Taxonomy" id="48936"/>
    <lineage>
        <taxon>Bacteria</taxon>
        <taxon>Pseudomonadati</taxon>
        <taxon>Pseudomonadota</taxon>
        <taxon>Alphaproteobacteria</taxon>
        <taxon>Sphingomonadales</taxon>
        <taxon>Sphingomonadaceae</taxon>
        <taxon>Novosphingobium</taxon>
    </lineage>
</organism>
<evidence type="ECO:0000256" key="8">
    <source>
        <dbReference type="SAM" id="Phobius"/>
    </source>
</evidence>
<name>A0A0B8ZUD6_9SPHN</name>
<dbReference type="Proteomes" id="UP000031338">
    <property type="component" value="Unassembled WGS sequence"/>
</dbReference>
<keyword evidence="5 8" id="KW-0812">Transmembrane</keyword>
<reference evidence="10 11" key="1">
    <citation type="submission" date="2014-10" db="EMBL/GenBank/DDBJ databases">
        <title>Draft genome sequence of Novosphingobium subterraneum DSM 12447.</title>
        <authorList>
            <person name="Gan H.M."/>
            <person name="Gan H.Y."/>
            <person name="Savka M.A."/>
        </authorList>
    </citation>
    <scope>NUCLEOTIDE SEQUENCE [LARGE SCALE GENOMIC DNA]</scope>
    <source>
        <strain evidence="10 11">DSM 12447</strain>
    </source>
</reference>